<dbReference type="PROSITE" id="PS01151">
    <property type="entry name" value="FIMBRIAL_USHER"/>
    <property type="match status" value="1"/>
</dbReference>
<dbReference type="InterPro" id="IPR000015">
    <property type="entry name" value="Fimb_usher"/>
</dbReference>
<evidence type="ECO:0000256" key="3">
    <source>
        <dbReference type="ARBA" id="ARBA00022448"/>
    </source>
</evidence>
<dbReference type="PANTHER" id="PTHR30451:SF21">
    <property type="entry name" value="FIMBRIAL USHER DOMAIN-CONTAINING PROTEIN YDET-RELATED"/>
    <property type="match status" value="1"/>
</dbReference>
<evidence type="ECO:0000313" key="11">
    <source>
        <dbReference type="EMBL" id="STD34506.1"/>
    </source>
</evidence>
<dbReference type="Pfam" id="PF13954">
    <property type="entry name" value="PapC_N"/>
    <property type="match status" value="1"/>
</dbReference>
<evidence type="ECO:0000256" key="6">
    <source>
        <dbReference type="ARBA" id="ARBA00022729"/>
    </source>
</evidence>
<organism evidence="11 12">
    <name type="scientific">Escherichia coli</name>
    <dbReference type="NCBI Taxonomy" id="562"/>
    <lineage>
        <taxon>Bacteria</taxon>
        <taxon>Pseudomonadati</taxon>
        <taxon>Pseudomonadota</taxon>
        <taxon>Gammaproteobacteria</taxon>
        <taxon>Enterobacterales</taxon>
        <taxon>Enterobacteriaceae</taxon>
        <taxon>Escherichia</taxon>
    </lineage>
</organism>
<comment type="subcellular location">
    <subcellularLocation>
        <location evidence="1 9">Cell outer membrane</location>
        <topology evidence="1 9">Multi-pass membrane protein</topology>
    </subcellularLocation>
</comment>
<accession>A0A376FP02</accession>
<comment type="similarity">
    <text evidence="2 9">Belongs to the fimbrial export usher family.</text>
</comment>
<proteinExistence type="inferred from homology"/>
<dbReference type="SUPFAM" id="SSF141729">
    <property type="entry name" value="FimD N-terminal domain-like"/>
    <property type="match status" value="1"/>
</dbReference>
<evidence type="ECO:0000259" key="10">
    <source>
        <dbReference type="Pfam" id="PF13954"/>
    </source>
</evidence>
<dbReference type="InterPro" id="IPR018030">
    <property type="entry name" value="Fimbrial_membr_usher_CS"/>
</dbReference>
<keyword evidence="8 9" id="KW-0998">Cell outer membrane</keyword>
<evidence type="ECO:0000256" key="2">
    <source>
        <dbReference type="ARBA" id="ARBA00008064"/>
    </source>
</evidence>
<evidence type="ECO:0000256" key="7">
    <source>
        <dbReference type="ARBA" id="ARBA00023136"/>
    </source>
</evidence>
<dbReference type="EMBL" id="UFYN01000002">
    <property type="protein sequence ID" value="STD34506.1"/>
    <property type="molecule type" value="Genomic_DNA"/>
</dbReference>
<dbReference type="FunFam" id="3.10.20.410:FF:000001">
    <property type="entry name" value="Fimbrial outer membrane usher protein"/>
    <property type="match status" value="1"/>
</dbReference>
<sequence length="536" mass="59302">MYRTHRQHSLLSSGGVPSFIGGLVVFVSAAFNAQAETWFDPAFFKDDPSMVADLSRFEKGQKITPGGYRVDIVLNQTIVDTRNVNFVEITPEKGIAACLTTESLDAMGVNTDAFPAFKQLDKQACVPLAEIIPDASVTFNVNKLRLEISVPQIAIKSNARGYVPPERWDEGINALLLGYSFSGANSIHSSADSDSGDSYFLNLNSGVNLGPWRLRNNSTWSRSSGQTAEWKNLSSYLQRAVIPLKGELTVGDDYTAGDFFDSVSFRGVQLASDDNMLPDSLKGFAPVVRGIAKSNAQITIKQNGYTIYQTYVSPGAFEISDLYSTSSSGDLLVEIKEADGSVNSYSVPFSSVPLLQRQGRIKYAVTLAKYRTNSNEQQESKFAQATLQWGGPWGTTWYGGGQYAEYYRAAMFGLGFNLGDFGAISFDATQAKSTLADQSEHKGQSYRFLYAKTLNQLGTNFQLMGYRYSTSGFYTLSDTMYKHMDGYEFNDGDDEDTPMWSRYYNLFYTKRGKLQVNISQQLGEYGSFYLSGSQQT</sequence>
<evidence type="ECO:0000256" key="8">
    <source>
        <dbReference type="ARBA" id="ARBA00023237"/>
    </source>
</evidence>
<dbReference type="Gene3D" id="3.10.20.410">
    <property type="match status" value="1"/>
</dbReference>
<dbReference type="GO" id="GO:0009297">
    <property type="term" value="P:pilus assembly"/>
    <property type="evidence" value="ECO:0007669"/>
    <property type="project" value="InterPro"/>
</dbReference>
<dbReference type="AlphaFoldDB" id="A0A376FP02"/>
<evidence type="ECO:0000256" key="9">
    <source>
        <dbReference type="RuleBase" id="RU003884"/>
    </source>
</evidence>
<reference evidence="11 12" key="1">
    <citation type="submission" date="2018-06" db="EMBL/GenBank/DDBJ databases">
        <authorList>
            <consortium name="Pathogen Informatics"/>
            <person name="Doyle S."/>
        </authorList>
    </citation>
    <scope>NUCLEOTIDE SEQUENCE [LARGE SCALE GENOMIC DNA]</scope>
    <source>
        <strain evidence="11 12">NCTC11181</strain>
    </source>
</reference>
<dbReference type="NCBIfam" id="NF011740">
    <property type="entry name" value="PRK15193.1"/>
    <property type="match status" value="1"/>
</dbReference>
<evidence type="ECO:0000256" key="1">
    <source>
        <dbReference type="ARBA" id="ARBA00004571"/>
    </source>
</evidence>
<dbReference type="Pfam" id="PF00577">
    <property type="entry name" value="Usher"/>
    <property type="match status" value="1"/>
</dbReference>
<evidence type="ECO:0000256" key="4">
    <source>
        <dbReference type="ARBA" id="ARBA00022558"/>
    </source>
</evidence>
<protein>
    <submittedName>
        <fullName evidence="11">Outer membrane export usher protein</fullName>
    </submittedName>
</protein>
<dbReference type="PANTHER" id="PTHR30451">
    <property type="entry name" value="OUTER MEMBRANE USHER PROTEIN"/>
    <property type="match status" value="1"/>
</dbReference>
<keyword evidence="4 9" id="KW-1029">Fimbrium biogenesis</keyword>
<keyword evidence="3 9" id="KW-0813">Transport</keyword>
<keyword evidence="5 9" id="KW-0812">Transmembrane</keyword>
<dbReference type="InterPro" id="IPR037224">
    <property type="entry name" value="PapC_N_sf"/>
</dbReference>
<dbReference type="Proteomes" id="UP000254219">
    <property type="component" value="Unassembled WGS sequence"/>
</dbReference>
<name>A0A376FP02_ECOLX</name>
<dbReference type="FunFam" id="2.60.40.3110:FF:000001">
    <property type="entry name" value="Putative fimbrial outer membrane usher"/>
    <property type="match status" value="1"/>
</dbReference>
<feature type="domain" description="PapC N-terminal" evidence="10">
    <location>
        <begin position="39"/>
        <end position="182"/>
    </location>
</feature>
<dbReference type="InterPro" id="IPR025885">
    <property type="entry name" value="PapC_N"/>
</dbReference>
<dbReference type="GO" id="GO:0009279">
    <property type="term" value="C:cell outer membrane"/>
    <property type="evidence" value="ECO:0007669"/>
    <property type="project" value="UniProtKB-SubCell"/>
</dbReference>
<gene>
    <name evidence="11" type="primary">ycbS_2</name>
    <name evidence="11" type="ORF">NCTC11181_00363</name>
</gene>
<keyword evidence="6" id="KW-0732">Signal</keyword>
<dbReference type="GO" id="GO:0015473">
    <property type="term" value="F:fimbrial usher porin activity"/>
    <property type="evidence" value="ECO:0007669"/>
    <property type="project" value="InterPro"/>
</dbReference>
<dbReference type="Gene3D" id="2.60.40.3110">
    <property type="match status" value="1"/>
</dbReference>
<evidence type="ECO:0000256" key="5">
    <source>
        <dbReference type="ARBA" id="ARBA00022692"/>
    </source>
</evidence>
<keyword evidence="7 9" id="KW-0472">Membrane</keyword>
<evidence type="ECO:0000313" key="12">
    <source>
        <dbReference type="Proteomes" id="UP000254219"/>
    </source>
</evidence>